<dbReference type="AlphaFoldDB" id="A0A8C9P9Z0"/>
<evidence type="ECO:0000256" key="1">
    <source>
        <dbReference type="SAM" id="MobiDB-lite"/>
    </source>
</evidence>
<dbReference type="Proteomes" id="UP000694422">
    <property type="component" value="Unplaced"/>
</dbReference>
<sequence length="1060" mass="122476">MSLNAWEWEDEDMAIIDPLTSLRSFFQTTNDCVVEDYLGTRVQEYDYDGRYGTLGSLEEEPVSPFEPDVPQVVPCKFIISLAFPVNFGIKGKYLNILEKFKKHPKLDNHIAKLRRFYHIEYFLLPDDEEPKMVDMVIFPGMAKVFLDSGVKTIKPWLEGGKLWVSWSQSFNVNVTKELLKKMNFHKITLRLWDTKDKISKKVRYYRLKAASYLEEAGSFGKSEEVRRLVLDQRSQCDLSHEKASINKEEWDEEHLLGKLEKAEKHSKFFPGSHQAEPEIISKNNEDYEKSLKMDDLSSVRRSTSRTPVVPLAGATMLEIKEIIEKKSLNSLTDMLEKQRSQKKDHEVQRRSLKKGKKQHSEEEFDPSQWRQSVFSLQLAIMPLLAGQQTVMSRGSEKSANILDCLLTFKTEVPIMTEEQKLELNPLIIRIDCVSCLPSQPVPIQELQRLCAPVYCRYRFHKTPVHRTEERPHGTHVYFEDVNVIFLGAIQPSDLREYLEGPPMVVEVHDRDRKSDESSRRPTLFGEDPLDSHGNIQSFISSKETEDNPFESQNKTWDPHGVARVSFADLLLGHKYLKLVVPIQRCEPKATPGLQGSRCRRVSRFQIPATEALQHSPMPAGHYLEANSLLKLRVDVAVPLSTWAKAQGVDLLGSHFGRIVFVFSAQDLFLLHGLLKDITLINAKALELDSYPTRTIQQILSAFKMRVNIQHQEHLDVLTGFHLLDGNLHLFVLEGLLWESHQSRIPMLELRKYKVLYNSQLLFCHRLYADLETVLHHVHLSRPLSLLMQHPGLYLRDAIPHKAFQALARIYNICYHSTKLREVIVRDLLPSSAMIKDLSQEFGLPISPEDLMDQKLPTISPQPVPNLEESQRQVSTLNSKILKNIMKAFQATKRPPVPKAKMMRISTPLDKGVHNYSVMTFNSAVLAKKELYQEMAKEPGRRFTYSQNYLSAIVEPQDSQEEKKKAQEKSRQDWLTVTGFQVTGLRGDILHQDFPLPAIGEFHEEWQEHEVLDRLLYPMLDRGRWSWDRRHLDFELYKKPPPFLEGHLTPEPCPQPLFYFI</sequence>
<dbReference type="InterPro" id="IPR027876">
    <property type="entry name" value="DUF4550"/>
</dbReference>
<dbReference type="Pfam" id="PF15084">
    <property type="entry name" value="DUF4550"/>
    <property type="match status" value="1"/>
</dbReference>
<reference evidence="3" key="2">
    <citation type="submission" date="2025-09" db="UniProtKB">
        <authorList>
            <consortium name="Ensembl"/>
        </authorList>
    </citation>
    <scope>IDENTIFICATION</scope>
</reference>
<reference evidence="3" key="1">
    <citation type="submission" date="2025-08" db="UniProtKB">
        <authorList>
            <consortium name="Ensembl"/>
        </authorList>
    </citation>
    <scope>IDENTIFICATION</scope>
</reference>
<feature type="compositionally biased region" description="Basic and acidic residues" evidence="1">
    <location>
        <begin position="335"/>
        <end position="349"/>
    </location>
</feature>
<name>A0A8C9P9Z0_SPEDA</name>
<evidence type="ECO:0000313" key="3">
    <source>
        <dbReference type="Ensembl" id="ENSSDAP00000005591.1"/>
    </source>
</evidence>
<evidence type="ECO:0000313" key="4">
    <source>
        <dbReference type="Proteomes" id="UP000694422"/>
    </source>
</evidence>
<feature type="region of interest" description="Disordered" evidence="1">
    <location>
        <begin position="335"/>
        <end position="366"/>
    </location>
</feature>
<feature type="region of interest" description="Disordered" evidence="1">
    <location>
        <begin position="508"/>
        <end position="533"/>
    </location>
</feature>
<dbReference type="PANTHER" id="PTHR33667">
    <property type="entry name" value="SI:DKEY-57N24.6"/>
    <property type="match status" value="1"/>
</dbReference>
<accession>A0A8C9P9Z0</accession>
<feature type="compositionally biased region" description="Basic and acidic residues" evidence="1">
    <location>
        <begin position="508"/>
        <end position="519"/>
    </location>
</feature>
<protein>
    <submittedName>
        <fullName evidence="3">Cilia and flagella associated protein 92 (putative)</fullName>
    </submittedName>
</protein>
<keyword evidence="4" id="KW-1185">Reference proteome</keyword>
<evidence type="ECO:0000259" key="2">
    <source>
        <dbReference type="Pfam" id="PF15084"/>
    </source>
</evidence>
<organism evidence="3 4">
    <name type="scientific">Spermophilus dauricus</name>
    <name type="common">Daurian ground squirrel</name>
    <dbReference type="NCBI Taxonomy" id="99837"/>
    <lineage>
        <taxon>Eukaryota</taxon>
        <taxon>Metazoa</taxon>
        <taxon>Chordata</taxon>
        <taxon>Craniata</taxon>
        <taxon>Vertebrata</taxon>
        <taxon>Euteleostomi</taxon>
        <taxon>Mammalia</taxon>
        <taxon>Eutheria</taxon>
        <taxon>Euarchontoglires</taxon>
        <taxon>Glires</taxon>
        <taxon>Rodentia</taxon>
        <taxon>Sciuromorpha</taxon>
        <taxon>Sciuridae</taxon>
        <taxon>Xerinae</taxon>
        <taxon>Marmotini</taxon>
        <taxon>Spermophilus</taxon>
    </lineage>
</organism>
<proteinExistence type="predicted"/>
<dbReference type="PANTHER" id="PTHR33667:SF7">
    <property type="entry name" value="RIKEN CDNA 1810020O05 GENE"/>
    <property type="match status" value="1"/>
</dbReference>
<dbReference type="Ensembl" id="ENSSDAT00000006400.1">
    <property type="protein sequence ID" value="ENSSDAP00000005591.1"/>
    <property type="gene ID" value="ENSSDAG00000005192.1"/>
</dbReference>
<feature type="domain" description="DUF4550" evidence="2">
    <location>
        <begin position="115"/>
        <end position="209"/>
    </location>
</feature>